<dbReference type="STRING" id="369723.Strop_0106"/>
<feature type="region of interest" description="Disordered" evidence="1">
    <location>
        <begin position="1"/>
        <end position="812"/>
    </location>
</feature>
<keyword evidence="2" id="KW-0472">Membrane</keyword>
<feature type="compositionally biased region" description="Polar residues" evidence="1">
    <location>
        <begin position="749"/>
        <end position="772"/>
    </location>
</feature>
<feature type="compositionally biased region" description="Basic and acidic residues" evidence="1">
    <location>
        <begin position="707"/>
        <end position="718"/>
    </location>
</feature>
<feature type="compositionally biased region" description="Pro residues" evidence="1">
    <location>
        <begin position="734"/>
        <end position="746"/>
    </location>
</feature>
<feature type="compositionally biased region" description="Pro residues" evidence="1">
    <location>
        <begin position="407"/>
        <end position="420"/>
    </location>
</feature>
<feature type="compositionally biased region" description="Pro residues" evidence="1">
    <location>
        <begin position="217"/>
        <end position="227"/>
    </location>
</feature>
<organism evidence="3 4">
    <name type="scientific">Salinispora tropica (strain ATCC BAA-916 / DSM 44818 / JCM 13857 / NBRC 105044 / CNB-440)</name>
    <dbReference type="NCBI Taxonomy" id="369723"/>
    <lineage>
        <taxon>Bacteria</taxon>
        <taxon>Bacillati</taxon>
        <taxon>Actinomycetota</taxon>
        <taxon>Actinomycetes</taxon>
        <taxon>Micromonosporales</taxon>
        <taxon>Micromonosporaceae</taxon>
        <taxon>Salinispora</taxon>
    </lineage>
</organism>
<feature type="compositionally biased region" description="Pro residues" evidence="1">
    <location>
        <begin position="285"/>
        <end position="294"/>
    </location>
</feature>
<feature type="compositionally biased region" description="Polar residues" evidence="1">
    <location>
        <begin position="779"/>
        <end position="800"/>
    </location>
</feature>
<evidence type="ECO:0000313" key="4">
    <source>
        <dbReference type="Proteomes" id="UP000000235"/>
    </source>
</evidence>
<accession>A4X141</accession>
<feature type="compositionally biased region" description="Low complexity" evidence="1">
    <location>
        <begin position="536"/>
        <end position="577"/>
    </location>
</feature>
<feature type="transmembrane region" description="Helical" evidence="2">
    <location>
        <begin position="836"/>
        <end position="858"/>
    </location>
</feature>
<evidence type="ECO:0000256" key="1">
    <source>
        <dbReference type="SAM" id="MobiDB-lite"/>
    </source>
</evidence>
<dbReference type="HOGENOM" id="CLU_315634_0_0_11"/>
<name>A4X141_SALTO</name>
<dbReference type="EMBL" id="CP000667">
    <property type="protein sequence ID" value="ABP52591.1"/>
    <property type="molecule type" value="Genomic_DNA"/>
</dbReference>
<feature type="compositionally biased region" description="Pro residues" evidence="1">
    <location>
        <begin position="519"/>
        <end position="535"/>
    </location>
</feature>
<feature type="compositionally biased region" description="Basic and acidic residues" evidence="1">
    <location>
        <begin position="36"/>
        <end position="45"/>
    </location>
</feature>
<evidence type="ECO:0000313" key="3">
    <source>
        <dbReference type="EMBL" id="ABP52591.1"/>
    </source>
</evidence>
<dbReference type="KEGG" id="stp:Strop_0106"/>
<keyword evidence="4" id="KW-1185">Reference proteome</keyword>
<proteinExistence type="predicted"/>
<feature type="compositionally biased region" description="Pro residues" evidence="1">
    <location>
        <begin position="677"/>
        <end position="688"/>
    </location>
</feature>
<feature type="compositionally biased region" description="Pro residues" evidence="1">
    <location>
        <begin position="451"/>
        <end position="493"/>
    </location>
</feature>
<evidence type="ECO:0000256" key="2">
    <source>
        <dbReference type="SAM" id="Phobius"/>
    </source>
</evidence>
<sequence>MRPHEHDRSIPQPSRRQPPRPRHRERAALRQFTGGPRRDPHHRAASDVLTRPRLFSPPHRRPAGSAGRAFGIPRRAHVNRRPYRADTGISPSPAARYGGVRSSLADAAGRFRIEPNRNRPATRSSGPMLPKPRFRRTGYGAESGRGAVRRRRLPCRAPASAAEADGGGARMTSEGTHHPGQQPEEASPGAGGPTPYGDRPAKQDNGYAAGQPDLGWAPPPPAHPTPAGPAWATDAPPAPAWGTAQPPEPSPAPASAGWAPPRSTEPAWTQQQPPPVVRATAQVPQPAPSQPMPDAPVSGRPEPTSEWHAGAGQPDPAPSGGWAPEAVAWAPGSPAVATSNEGGWHPGEPSSHAGTAPPGERPAQPWVPTPRSAGDGLNMPSVKPWAPEEAWGNAERSAAAGQEPGSPGEPPVYQPTPGPGISPANAVPLPPQEQRVPGASLAAGAPVDFAAPPPPAAAPPPPAAAPPPPVDFAAPPPPAAAPPPPAAAPPPPVDFGAPPLGAQEPARFEPGYGADQHGWPPPAGPVEAPAPPAVPAPRSSPESAELPVPPAVSGGVSASAAVPLASRVTPPADQAQVPPTPAPQPRVYGRPAPPEPAEPEGYQADPQRFGPEGPPEHGRDTELGTNRGFGPDNGFSPEGGLRPDGGVVPESGFGVDGGFGRGNEERPPSPTGYAPVVPAPAAPFPPSIPTFADAPASDRPVNGTRPHPGEERPADRFGEPATGAANVNSTTAFPPQPESAIPPPAPSWDQAQPPTQAWNQAQPPTQAWNQAQPPAPSWDQAQPPTPSWDQAQPSTPSWDQNGPAGSDPEQNRFDAFQPIAEPAADAPIPKVRNGRVLAAVLVAAVLILAIPLGLLLLAGKLSRDDAAPVFDPAVGSCVEQAGESAVAVDCGDAEAHTVVSKVNTKEECTDTTQPTVTLSGSGGNRVLCLEKTN</sequence>
<keyword evidence="2" id="KW-1133">Transmembrane helix</keyword>
<gene>
    <name evidence="3" type="ordered locus">Strop_0106</name>
</gene>
<protein>
    <submittedName>
        <fullName evidence="3">Uncharacterized protein</fullName>
    </submittedName>
</protein>
<reference evidence="4" key="1">
    <citation type="journal article" date="2007" name="Proc. Natl. Acad. Sci. U.S.A.">
        <title>Genome sequencing reveals complex secondary metabolome in the marine actinomycete Salinispora tropica.</title>
        <authorList>
            <person name="Udwary D.W."/>
            <person name="Zeigler L."/>
            <person name="Asolkar R.N."/>
            <person name="Singan V."/>
            <person name="Lapidus A."/>
            <person name="Fenical W."/>
            <person name="Jensen P.R."/>
            <person name="Moore B.S."/>
        </authorList>
    </citation>
    <scope>NUCLEOTIDE SEQUENCE [LARGE SCALE GENOMIC DNA]</scope>
    <source>
        <strain evidence="4">ATCC BAA-916 / DSM 44818 / CNB-440</strain>
    </source>
</reference>
<dbReference type="Proteomes" id="UP000000235">
    <property type="component" value="Chromosome"/>
</dbReference>
<feature type="compositionally biased region" description="Low complexity" evidence="1">
    <location>
        <begin position="228"/>
        <end position="245"/>
    </location>
</feature>
<dbReference type="AlphaFoldDB" id="A4X141"/>
<keyword evidence="2" id="KW-0812">Transmembrane</keyword>
<feature type="compositionally biased region" description="Low complexity" evidence="1">
    <location>
        <begin position="253"/>
        <end position="262"/>
    </location>
</feature>
<dbReference type="eggNOG" id="COG5164">
    <property type="taxonomic scope" value="Bacteria"/>
</dbReference>